<evidence type="ECO:0000313" key="5">
    <source>
        <dbReference type="EMBL" id="PIS39208.1"/>
    </source>
</evidence>
<evidence type="ECO:0000256" key="4">
    <source>
        <dbReference type="SAM" id="Phobius"/>
    </source>
</evidence>
<dbReference type="Gene3D" id="2.40.420.20">
    <property type="match status" value="1"/>
</dbReference>
<dbReference type="InterPro" id="IPR050465">
    <property type="entry name" value="UPF0194_transport"/>
</dbReference>
<dbReference type="EMBL" id="PEYD01000061">
    <property type="protein sequence ID" value="PIS39208.1"/>
    <property type="molecule type" value="Genomic_DNA"/>
</dbReference>
<keyword evidence="4" id="KW-1133">Transmembrane helix</keyword>
<dbReference type="Gene3D" id="2.40.30.170">
    <property type="match status" value="1"/>
</dbReference>
<dbReference type="AlphaFoldDB" id="A0A2H0YL34"/>
<evidence type="ECO:0000313" key="6">
    <source>
        <dbReference type="Proteomes" id="UP000230088"/>
    </source>
</evidence>
<dbReference type="PANTHER" id="PTHR32347">
    <property type="entry name" value="EFFLUX SYSTEM COMPONENT YKNX-RELATED"/>
    <property type="match status" value="1"/>
</dbReference>
<gene>
    <name evidence="5" type="ORF">COT33_03195</name>
</gene>
<name>A0A2H0YL34_9BACT</name>
<evidence type="ECO:0000256" key="3">
    <source>
        <dbReference type="SAM" id="Coils"/>
    </source>
</evidence>
<organism evidence="5 6">
    <name type="scientific">Candidatus Nealsonbacteria bacterium CG08_land_8_20_14_0_20_38_20</name>
    <dbReference type="NCBI Taxonomy" id="1974705"/>
    <lineage>
        <taxon>Bacteria</taxon>
        <taxon>Candidatus Nealsoniibacteriota</taxon>
    </lineage>
</organism>
<keyword evidence="4" id="KW-0472">Membrane</keyword>
<feature type="coiled-coil region" evidence="3">
    <location>
        <begin position="140"/>
        <end position="171"/>
    </location>
</feature>
<evidence type="ECO:0000256" key="2">
    <source>
        <dbReference type="ARBA" id="ARBA00023054"/>
    </source>
</evidence>
<dbReference type="Gene3D" id="2.40.50.100">
    <property type="match status" value="1"/>
</dbReference>
<keyword evidence="2 3" id="KW-0175">Coiled coil</keyword>
<comment type="caution">
    <text evidence="5">The sequence shown here is derived from an EMBL/GenBank/DDBJ whole genome shotgun (WGS) entry which is preliminary data.</text>
</comment>
<accession>A0A2H0YL34</accession>
<sequence length="547" mass="60732">MKKISYYLFFIILAGLILISFWVQQRFFKKAESPPLLFKVERGDIQEAIRVRGEVVSQKEFDLGFSFSGALDRVYVKEGERVEKDAPLMKLETTDLKLEIRRLETLRNKNQASYDKLLAGPTEEEIKVLETKAANGKIALNDAETNLTNVKNKAEADLANFYQDIKNILNDAYLKADDAVNKQTDEMFSNDFSARPQLTFNTAAQAEIDVENERIVAGVVLKTFKTEIDNLSDDYSSLEGALTKAENHLTVARDFLAKINDAVNSAIGLSSASAGAYKTNINAARANINTAISNIAKQKQFIADQKIANNNNVFSAQAKVNEAQNALLLTQDELRLKKTPARAEDVEAAKAQIEEIDIQIDIVKDKIKKSSLISPVAAKVVKIWFEEGEIFNPGQAAISLFAPGYKIQSDISELEIGKIREVNGNEVQIKFDAFPVQEFKGKVISVEPKEVVKEGDKYYRVNVVLTQDIELIRPGMSADLIIKTSLKENVLKIPALAVYKKDNKKFVKVLEGEKQKEVEIEAGISDGDSIEVVKGLTEGQTIAVSAD</sequence>
<reference evidence="6" key="1">
    <citation type="submission" date="2017-09" db="EMBL/GenBank/DDBJ databases">
        <title>Depth-based differentiation of microbial function through sediment-hosted aquifers and enrichment of novel symbionts in the deep terrestrial subsurface.</title>
        <authorList>
            <person name="Probst A.J."/>
            <person name="Ladd B."/>
            <person name="Jarett J.K."/>
            <person name="Geller-Mcgrath D.E."/>
            <person name="Sieber C.M.K."/>
            <person name="Emerson J.B."/>
            <person name="Anantharaman K."/>
            <person name="Thomas B.C."/>
            <person name="Malmstrom R."/>
            <person name="Stieglmeier M."/>
            <person name="Klingl A."/>
            <person name="Woyke T."/>
            <person name="Ryan C.M."/>
            <person name="Banfield J.F."/>
        </authorList>
    </citation>
    <scope>NUCLEOTIDE SEQUENCE [LARGE SCALE GENOMIC DNA]</scope>
</reference>
<comment type="subcellular location">
    <subcellularLocation>
        <location evidence="1">Cell envelope</location>
    </subcellularLocation>
</comment>
<dbReference type="PANTHER" id="PTHR32347:SF23">
    <property type="entry name" value="BLL5650 PROTEIN"/>
    <property type="match status" value="1"/>
</dbReference>
<protein>
    <recommendedName>
        <fullName evidence="7">Membrane fusion protein biotin-lipoyl like domain-containing protein</fullName>
    </recommendedName>
</protein>
<evidence type="ECO:0008006" key="7">
    <source>
        <dbReference type="Google" id="ProtNLM"/>
    </source>
</evidence>
<dbReference type="GO" id="GO:0030313">
    <property type="term" value="C:cell envelope"/>
    <property type="evidence" value="ECO:0007669"/>
    <property type="project" value="UniProtKB-SubCell"/>
</dbReference>
<keyword evidence="4" id="KW-0812">Transmembrane</keyword>
<feature type="coiled-coil region" evidence="3">
    <location>
        <begin position="221"/>
        <end position="248"/>
    </location>
</feature>
<proteinExistence type="predicted"/>
<dbReference type="Proteomes" id="UP000230088">
    <property type="component" value="Unassembled WGS sequence"/>
</dbReference>
<feature type="transmembrane region" description="Helical" evidence="4">
    <location>
        <begin position="6"/>
        <end position="23"/>
    </location>
</feature>
<evidence type="ECO:0000256" key="1">
    <source>
        <dbReference type="ARBA" id="ARBA00004196"/>
    </source>
</evidence>